<dbReference type="EMBL" id="KV427609">
    <property type="protein sequence ID" value="KZT10205.1"/>
    <property type="molecule type" value="Genomic_DNA"/>
</dbReference>
<accession>A0A165GDQ4</accession>
<dbReference type="InterPro" id="IPR001810">
    <property type="entry name" value="F-box_dom"/>
</dbReference>
<dbReference type="InParanoid" id="A0A165GDQ4"/>
<dbReference type="Proteomes" id="UP000076871">
    <property type="component" value="Unassembled WGS sequence"/>
</dbReference>
<gene>
    <name evidence="3" type="ORF">LAESUDRAFT_809922</name>
</gene>
<dbReference type="CDD" id="cd09917">
    <property type="entry name" value="F-box_SF"/>
    <property type="match status" value="1"/>
</dbReference>
<name>A0A165GDQ4_9APHY</name>
<dbReference type="SUPFAM" id="SSF81383">
    <property type="entry name" value="F-box domain"/>
    <property type="match status" value="1"/>
</dbReference>
<dbReference type="OrthoDB" id="2745177at2759"/>
<keyword evidence="4" id="KW-1185">Reference proteome</keyword>
<evidence type="ECO:0000313" key="3">
    <source>
        <dbReference type="EMBL" id="KZT10205.1"/>
    </source>
</evidence>
<protein>
    <recommendedName>
        <fullName evidence="2">F-box domain-containing protein</fullName>
    </recommendedName>
</protein>
<dbReference type="AlphaFoldDB" id="A0A165GDQ4"/>
<feature type="compositionally biased region" description="Pro residues" evidence="1">
    <location>
        <begin position="36"/>
        <end position="45"/>
    </location>
</feature>
<dbReference type="GeneID" id="63831203"/>
<feature type="region of interest" description="Disordered" evidence="1">
    <location>
        <begin position="1"/>
        <end position="46"/>
    </location>
</feature>
<dbReference type="PROSITE" id="PS50181">
    <property type="entry name" value="FBOX"/>
    <property type="match status" value="1"/>
</dbReference>
<sequence>MAPQTRRQKRMLEMEVAVPPPPKRSRTASAEQPQQASPPPPPPPQDVLGLIDMPYDVLLQILQELCPADLLSLARANKIMRATLLSKTARPIWRDALAQYSQNSHLPPCPAWLSEPGYVELAFGLDCHKCGRKQCSPGDTIWQFAARYCRKCFPSMVTNRDELQRKSSSRYTVLNKLLPVWRTEKHVYYVHTIDVQMLTAKESFLESTELSTELKDRKTNREDVGALEKWSKDSDLVYREKATLLRGRRIEAIVERLKVMGYERDVADLGEDYYVLQQFPPAGIPGELDDAEWEEIKPAIIELMKERQKIRHFCEKVELIQQTCLSVLERALSELGTADALKEPFPHPMDVARYEEVQNVLEGPGGMTAKLTALRRVLPKQIRAWKRGVQTALQERVGSAVKIPRVCSHSNHLRPLHMQPAKLVFKCLDCDCLRHWPAVTAHSHPTAENERHQRRPSEHMRKLHGELPTITGSAYTAAVYGRYDRGQWSADDFIYCGRRAVNVFRACLQDPNNVTIGDMDALNVRFSCALCHAKSPRTKMIWSWRDAIHHCADEHDEMNGARLTWNLVNLEETAIVKKKQAARNRQSRMEYSDAEPWMCTHCYREMKDGILMTKEVAARHVKRVHGVQKLGAEDIVINPDRTPYWPRAVELIDDGLTRWEVEEIESEEKIADKLAALIPRHLSPSWNWPPPHRRY</sequence>
<feature type="domain" description="F-box" evidence="2">
    <location>
        <begin position="47"/>
        <end position="96"/>
    </location>
</feature>
<evidence type="ECO:0000256" key="1">
    <source>
        <dbReference type="SAM" id="MobiDB-lite"/>
    </source>
</evidence>
<dbReference type="RefSeq" id="XP_040767945.1">
    <property type="nucleotide sequence ID" value="XM_040914175.1"/>
</dbReference>
<proteinExistence type="predicted"/>
<dbReference type="InterPro" id="IPR036047">
    <property type="entry name" value="F-box-like_dom_sf"/>
</dbReference>
<dbReference type="Pfam" id="PF00646">
    <property type="entry name" value="F-box"/>
    <property type="match status" value="1"/>
</dbReference>
<reference evidence="3 4" key="1">
    <citation type="journal article" date="2016" name="Mol. Biol. Evol.">
        <title>Comparative Genomics of Early-Diverging Mushroom-Forming Fungi Provides Insights into the Origins of Lignocellulose Decay Capabilities.</title>
        <authorList>
            <person name="Nagy L.G."/>
            <person name="Riley R."/>
            <person name="Tritt A."/>
            <person name="Adam C."/>
            <person name="Daum C."/>
            <person name="Floudas D."/>
            <person name="Sun H."/>
            <person name="Yadav J.S."/>
            <person name="Pangilinan J."/>
            <person name="Larsson K.H."/>
            <person name="Matsuura K."/>
            <person name="Barry K."/>
            <person name="Labutti K."/>
            <person name="Kuo R."/>
            <person name="Ohm R.A."/>
            <person name="Bhattacharya S.S."/>
            <person name="Shirouzu T."/>
            <person name="Yoshinaga Y."/>
            <person name="Martin F.M."/>
            <person name="Grigoriev I.V."/>
            <person name="Hibbett D.S."/>
        </authorList>
    </citation>
    <scope>NUCLEOTIDE SEQUENCE [LARGE SCALE GENOMIC DNA]</scope>
    <source>
        <strain evidence="3 4">93-53</strain>
    </source>
</reference>
<evidence type="ECO:0000259" key="2">
    <source>
        <dbReference type="PROSITE" id="PS50181"/>
    </source>
</evidence>
<evidence type="ECO:0000313" key="4">
    <source>
        <dbReference type="Proteomes" id="UP000076871"/>
    </source>
</evidence>
<organism evidence="3 4">
    <name type="scientific">Laetiporus sulphureus 93-53</name>
    <dbReference type="NCBI Taxonomy" id="1314785"/>
    <lineage>
        <taxon>Eukaryota</taxon>
        <taxon>Fungi</taxon>
        <taxon>Dikarya</taxon>
        <taxon>Basidiomycota</taxon>
        <taxon>Agaricomycotina</taxon>
        <taxon>Agaricomycetes</taxon>
        <taxon>Polyporales</taxon>
        <taxon>Laetiporus</taxon>
    </lineage>
</organism>